<dbReference type="NCBIfam" id="TIGR00685">
    <property type="entry name" value="T6PP"/>
    <property type="match status" value="1"/>
</dbReference>
<dbReference type="Pfam" id="PF02358">
    <property type="entry name" value="Trehalose_PPase"/>
    <property type="match status" value="1"/>
</dbReference>
<dbReference type="EMBL" id="CP043031">
    <property type="protein sequence ID" value="QEH93989.1"/>
    <property type="molecule type" value="Genomic_DNA"/>
</dbReference>
<evidence type="ECO:0000256" key="5">
    <source>
        <dbReference type="ARBA" id="ARBA00024179"/>
    </source>
</evidence>
<comment type="catalytic activity">
    <reaction evidence="1 6">
        <text>alpha,alpha-trehalose 6-phosphate + H2O = alpha,alpha-trehalose + phosphate</text>
        <dbReference type="Rhea" id="RHEA:23420"/>
        <dbReference type="ChEBI" id="CHEBI:15377"/>
        <dbReference type="ChEBI" id="CHEBI:16551"/>
        <dbReference type="ChEBI" id="CHEBI:43474"/>
        <dbReference type="ChEBI" id="CHEBI:58429"/>
        <dbReference type="EC" id="3.1.3.12"/>
    </reaction>
</comment>
<evidence type="ECO:0000256" key="3">
    <source>
        <dbReference type="ARBA" id="ARBA00008770"/>
    </source>
</evidence>
<name>A0ABX5ZDZ9_9MICO</name>
<dbReference type="InterPro" id="IPR006379">
    <property type="entry name" value="HAD-SF_hydro_IIB"/>
</dbReference>
<evidence type="ECO:0000313" key="8">
    <source>
        <dbReference type="EMBL" id="QEH93989.1"/>
    </source>
</evidence>
<reference evidence="8 9" key="1">
    <citation type="submission" date="2019-08" db="EMBL/GenBank/DDBJ databases">
        <title>Dermacoccus abyssi strain HZAU 226, whole genome Nanopore sequencing project.</title>
        <authorList>
            <person name="Guo A."/>
            <person name="Zhang X."/>
            <person name="Ruan Y."/>
            <person name="Liu W."/>
            <person name="Chen Q."/>
            <person name="Gu L."/>
        </authorList>
    </citation>
    <scope>NUCLEOTIDE SEQUENCE [LARGE SCALE GENOMIC DNA]</scope>
    <source>
        <strain evidence="8 9">HZAU 226</strain>
    </source>
</reference>
<dbReference type="NCBIfam" id="TIGR01484">
    <property type="entry name" value="HAD-SF-IIB"/>
    <property type="match status" value="1"/>
</dbReference>
<evidence type="ECO:0000313" key="9">
    <source>
        <dbReference type="Proteomes" id="UP000323565"/>
    </source>
</evidence>
<keyword evidence="6" id="KW-0479">Metal-binding</keyword>
<dbReference type="Proteomes" id="UP000323565">
    <property type="component" value="Chromosome"/>
</dbReference>
<proteinExistence type="inferred from homology"/>
<dbReference type="GO" id="GO:0004805">
    <property type="term" value="F:trehalose-phosphatase activity"/>
    <property type="evidence" value="ECO:0007669"/>
    <property type="project" value="UniProtKB-EC"/>
</dbReference>
<dbReference type="Gene3D" id="3.30.70.1020">
    <property type="entry name" value="Trehalose-6-phosphate phosphatase related protein, domain 2"/>
    <property type="match status" value="1"/>
</dbReference>
<feature type="region of interest" description="Disordered" evidence="7">
    <location>
        <begin position="94"/>
        <end position="117"/>
    </location>
</feature>
<dbReference type="InterPro" id="IPR023214">
    <property type="entry name" value="HAD_sf"/>
</dbReference>
<dbReference type="PANTHER" id="PTHR43768">
    <property type="entry name" value="TREHALOSE 6-PHOSPHATE PHOSPHATASE"/>
    <property type="match status" value="1"/>
</dbReference>
<keyword evidence="4 6" id="KW-0378">Hydrolase</keyword>
<keyword evidence="6" id="KW-0460">Magnesium</keyword>
<protein>
    <recommendedName>
        <fullName evidence="6">Trehalose 6-phosphate phosphatase</fullName>
        <ecNumber evidence="6">3.1.3.12</ecNumber>
    </recommendedName>
</protein>
<evidence type="ECO:0000256" key="2">
    <source>
        <dbReference type="ARBA" id="ARBA00005199"/>
    </source>
</evidence>
<evidence type="ECO:0000256" key="1">
    <source>
        <dbReference type="ARBA" id="ARBA00000500"/>
    </source>
</evidence>
<gene>
    <name evidence="8" type="primary">otsB</name>
    <name evidence="8" type="ORF">FV141_10935</name>
</gene>
<sequence length="268" mass="27408">MSPSSQLPGDLRQAVERFAKEPRLLVASDFDGVLAPLVLDPMSARAQPGTIEALRALAALPDVHVAVVSGRDLATLSKLTGLSADDGIVLVGSHGGESSESLTDGSSTPSSGLGAAEQAALEGATEALEAIVERFGEARVEHKPAGVVLHTRGMDDDEAARASAAALAVPDDVPGVRAMRGKSVVELSVLDVTKGSALAALAQKLGTNVTAYFGDDVTDETVFEALDATGGHVTVKVGEGDTAAAYRVDSCEAMPTLLKALLEARATR</sequence>
<dbReference type="PANTHER" id="PTHR43768:SF3">
    <property type="entry name" value="TREHALOSE 6-PHOSPHATE PHOSPHATASE"/>
    <property type="match status" value="1"/>
</dbReference>
<keyword evidence="9" id="KW-1185">Reference proteome</keyword>
<comment type="function">
    <text evidence="5 6">Removes the phosphate from trehalose 6-phosphate to produce free trehalose.</text>
</comment>
<comment type="pathway">
    <text evidence="2 6">Glycan biosynthesis; trehalose biosynthesis.</text>
</comment>
<comment type="cofactor">
    <cofactor evidence="6">
        <name>Mg(2+)</name>
        <dbReference type="ChEBI" id="CHEBI:18420"/>
    </cofactor>
</comment>
<dbReference type="InterPro" id="IPR036412">
    <property type="entry name" value="HAD-like_sf"/>
</dbReference>
<feature type="compositionally biased region" description="Polar residues" evidence="7">
    <location>
        <begin position="96"/>
        <end position="111"/>
    </location>
</feature>
<evidence type="ECO:0000256" key="7">
    <source>
        <dbReference type="SAM" id="MobiDB-lite"/>
    </source>
</evidence>
<dbReference type="InterPro" id="IPR003337">
    <property type="entry name" value="Trehalose_PPase"/>
</dbReference>
<dbReference type="EC" id="3.1.3.12" evidence="6"/>
<dbReference type="Gene3D" id="3.40.50.1000">
    <property type="entry name" value="HAD superfamily/HAD-like"/>
    <property type="match status" value="1"/>
</dbReference>
<accession>A0ABX5ZDZ9</accession>
<evidence type="ECO:0000256" key="4">
    <source>
        <dbReference type="ARBA" id="ARBA00022801"/>
    </source>
</evidence>
<organism evidence="8 9">
    <name type="scientific">Dermacoccus abyssi</name>
    <dbReference type="NCBI Taxonomy" id="322596"/>
    <lineage>
        <taxon>Bacteria</taxon>
        <taxon>Bacillati</taxon>
        <taxon>Actinomycetota</taxon>
        <taxon>Actinomycetes</taxon>
        <taxon>Micrococcales</taxon>
        <taxon>Dermacoccaceae</taxon>
        <taxon>Dermacoccus</taxon>
    </lineage>
</organism>
<dbReference type="InterPro" id="IPR044651">
    <property type="entry name" value="OTSB-like"/>
</dbReference>
<comment type="similarity">
    <text evidence="3 6">Belongs to the trehalose phosphatase family.</text>
</comment>
<dbReference type="SUPFAM" id="SSF56784">
    <property type="entry name" value="HAD-like"/>
    <property type="match status" value="1"/>
</dbReference>
<evidence type="ECO:0000256" key="6">
    <source>
        <dbReference type="RuleBase" id="RU361117"/>
    </source>
</evidence>